<proteinExistence type="predicted"/>
<keyword evidence="1" id="KW-1133">Transmembrane helix</keyword>
<accession>E8N8Q5</accession>
<dbReference type="Proteomes" id="UP000008975">
    <property type="component" value="Chromosome"/>
</dbReference>
<reference evidence="3 4" key="1">
    <citation type="journal article" date="2011" name="J. Bacteriol.">
        <title>Genome sequence of Microbacterium testaceum StLB037, an N-acylhomoserine lactone-degrading bacterium isolated from potato leaves.</title>
        <authorList>
            <person name="Morohoshi T."/>
            <person name="Wang W.-Z."/>
            <person name="Someya N."/>
            <person name="Ikeda T."/>
        </authorList>
    </citation>
    <scope>NUCLEOTIDE SEQUENCE [LARGE SCALE GENOMIC DNA]</scope>
    <source>
        <strain evidence="3 4">StLB037</strain>
    </source>
</reference>
<keyword evidence="1" id="KW-0812">Transmembrane</keyword>
<dbReference type="OrthoDB" id="1496251at2"/>
<evidence type="ECO:0000259" key="2">
    <source>
        <dbReference type="Pfam" id="PF05090"/>
    </source>
</evidence>
<feature type="domain" description="HTTM" evidence="2">
    <location>
        <begin position="19"/>
        <end position="185"/>
    </location>
</feature>
<feature type="transmembrane region" description="Helical" evidence="1">
    <location>
        <begin position="84"/>
        <end position="112"/>
    </location>
</feature>
<dbReference type="RefSeq" id="WP_013585836.1">
    <property type="nucleotide sequence ID" value="NC_015125.1"/>
</dbReference>
<dbReference type="KEGG" id="mts:MTES_2747"/>
<dbReference type="Pfam" id="PF05090">
    <property type="entry name" value="HTTM"/>
    <property type="match status" value="1"/>
</dbReference>
<feature type="transmembrane region" description="Helical" evidence="1">
    <location>
        <begin position="58"/>
        <end position="77"/>
    </location>
</feature>
<gene>
    <name evidence="3" type="ordered locus">MTES_2747</name>
</gene>
<dbReference type="InterPro" id="IPR053934">
    <property type="entry name" value="HTTM_dom"/>
</dbReference>
<dbReference type="EMBL" id="AP012052">
    <property type="protein sequence ID" value="BAJ75711.1"/>
    <property type="molecule type" value="Genomic_DNA"/>
</dbReference>
<feature type="transmembrane region" description="Helical" evidence="1">
    <location>
        <begin position="21"/>
        <end position="46"/>
    </location>
</feature>
<keyword evidence="1" id="KW-0472">Membrane</keyword>
<organism evidence="3 4">
    <name type="scientific">Microbacterium testaceum (strain StLB037)</name>
    <dbReference type="NCBI Taxonomy" id="979556"/>
    <lineage>
        <taxon>Bacteria</taxon>
        <taxon>Bacillati</taxon>
        <taxon>Actinomycetota</taxon>
        <taxon>Actinomycetes</taxon>
        <taxon>Micrococcales</taxon>
        <taxon>Microbacteriaceae</taxon>
        <taxon>Microbacterium</taxon>
    </lineage>
</organism>
<dbReference type="eggNOG" id="ENOG5032WIN">
    <property type="taxonomic scope" value="Bacteria"/>
</dbReference>
<feature type="transmembrane region" description="Helical" evidence="1">
    <location>
        <begin position="118"/>
        <end position="138"/>
    </location>
</feature>
<evidence type="ECO:0000256" key="1">
    <source>
        <dbReference type="SAM" id="Phobius"/>
    </source>
</evidence>
<sequence length="306" mass="33881">MIRLAEGLIDRAVDSYRPDGRFLAALRIAYGLWIIFFPVDLLWIAAVPEDFLNPRAGLFSFISSVPSIEVLVAVSVIRFVLAVLLVLGILTVPVSILLTATMITASGLSYSFSKVDHFILFEIVPVFLAFAGWGRWWSLDSLIRKRRGLSALPARGMPVLLFGITIGWAMLSAALPKLLGGWLDPSRQATRGYIARDIAWGDKPGPLGAWLLPIDVDLFWKALDYATIAAEGLLLFTVLAPLIYRCWLVLLTGFHIGVYLTLDISFIDYSLVYAVFFSPVVVWIFRRLRPTAPPGAWSPQLDGTNA</sequence>
<dbReference type="HOGENOM" id="CLU_868436_0_0_11"/>
<dbReference type="STRING" id="979556.MTES_2747"/>
<feature type="transmembrane region" description="Helical" evidence="1">
    <location>
        <begin position="266"/>
        <end position="285"/>
    </location>
</feature>
<protein>
    <recommendedName>
        <fullName evidence="2">HTTM domain-containing protein</fullName>
    </recommendedName>
</protein>
<feature type="transmembrane region" description="Helical" evidence="1">
    <location>
        <begin position="159"/>
        <end position="179"/>
    </location>
</feature>
<reference key="2">
    <citation type="submission" date="2011-02" db="EMBL/GenBank/DDBJ databases">
        <title>Genome sequence of Microbacterium testaceum StLB037.</title>
        <authorList>
            <person name="Morohoshi T."/>
            <person name="Wang W.Z."/>
            <person name="Someya N."/>
            <person name="Ikeda T."/>
        </authorList>
    </citation>
    <scope>NUCLEOTIDE SEQUENCE</scope>
    <source>
        <strain>StLB037</strain>
    </source>
</reference>
<evidence type="ECO:0000313" key="3">
    <source>
        <dbReference type="EMBL" id="BAJ75711.1"/>
    </source>
</evidence>
<evidence type="ECO:0000313" key="4">
    <source>
        <dbReference type="Proteomes" id="UP000008975"/>
    </source>
</evidence>
<name>E8N8Q5_MICTS</name>
<dbReference type="AlphaFoldDB" id="E8N8Q5"/>